<dbReference type="RefSeq" id="WP_145367052.1">
    <property type="nucleotide sequence ID" value="NZ_CP036275.1"/>
</dbReference>
<dbReference type="GO" id="GO:0003677">
    <property type="term" value="F:DNA binding"/>
    <property type="evidence" value="ECO:0007669"/>
    <property type="project" value="UniProtKB-UniRule"/>
</dbReference>
<dbReference type="InterPro" id="IPR053189">
    <property type="entry name" value="Clp_protease_adapter_ClpF"/>
</dbReference>
<protein>
    <recommendedName>
        <fullName evidence="1">Heat shock protein HspQ</fullName>
    </recommendedName>
</protein>
<dbReference type="SMART" id="SM00992">
    <property type="entry name" value="YccV-like"/>
    <property type="match status" value="1"/>
</dbReference>
<organism evidence="3 4">
    <name type="scientific">Maioricimonas rarisocia</name>
    <dbReference type="NCBI Taxonomy" id="2528026"/>
    <lineage>
        <taxon>Bacteria</taxon>
        <taxon>Pseudomonadati</taxon>
        <taxon>Planctomycetota</taxon>
        <taxon>Planctomycetia</taxon>
        <taxon>Planctomycetales</taxon>
        <taxon>Planctomycetaceae</taxon>
        <taxon>Maioricimonas</taxon>
    </lineage>
</organism>
<dbReference type="Pfam" id="PF08755">
    <property type="entry name" value="YccV-like"/>
    <property type="match status" value="1"/>
</dbReference>
<dbReference type="SUPFAM" id="SSF141255">
    <property type="entry name" value="YccV-like"/>
    <property type="match status" value="1"/>
</dbReference>
<evidence type="ECO:0000313" key="4">
    <source>
        <dbReference type="Proteomes" id="UP000320496"/>
    </source>
</evidence>
<gene>
    <name evidence="3" type="primary">hspQ</name>
    <name evidence="3" type="ORF">Mal4_06710</name>
</gene>
<evidence type="ECO:0000259" key="2">
    <source>
        <dbReference type="SMART" id="SM00992"/>
    </source>
</evidence>
<dbReference type="OrthoDB" id="9797680at2"/>
<evidence type="ECO:0000313" key="3">
    <source>
        <dbReference type="EMBL" id="QDU36385.1"/>
    </source>
</evidence>
<reference evidence="3 4" key="1">
    <citation type="submission" date="2019-02" db="EMBL/GenBank/DDBJ databases">
        <title>Deep-cultivation of Planctomycetes and their phenomic and genomic characterization uncovers novel biology.</title>
        <authorList>
            <person name="Wiegand S."/>
            <person name="Jogler M."/>
            <person name="Boedeker C."/>
            <person name="Pinto D."/>
            <person name="Vollmers J."/>
            <person name="Rivas-Marin E."/>
            <person name="Kohn T."/>
            <person name="Peeters S.H."/>
            <person name="Heuer A."/>
            <person name="Rast P."/>
            <person name="Oberbeckmann S."/>
            <person name="Bunk B."/>
            <person name="Jeske O."/>
            <person name="Meyerdierks A."/>
            <person name="Storesund J.E."/>
            <person name="Kallscheuer N."/>
            <person name="Luecker S."/>
            <person name="Lage O.M."/>
            <person name="Pohl T."/>
            <person name="Merkel B.J."/>
            <person name="Hornburger P."/>
            <person name="Mueller R.-W."/>
            <person name="Bruemmer F."/>
            <person name="Labrenz M."/>
            <person name="Spormann A.M."/>
            <person name="Op den Camp H."/>
            <person name="Overmann J."/>
            <person name="Amann R."/>
            <person name="Jetten M.S.M."/>
            <person name="Mascher T."/>
            <person name="Medema M.H."/>
            <person name="Devos D.P."/>
            <person name="Kaster A.-K."/>
            <person name="Ovreas L."/>
            <person name="Rohde M."/>
            <person name="Galperin M.Y."/>
            <person name="Jogler C."/>
        </authorList>
    </citation>
    <scope>NUCLEOTIDE SEQUENCE [LARGE SCALE GENOMIC DNA]</scope>
    <source>
        <strain evidence="3 4">Mal4</strain>
    </source>
</reference>
<dbReference type="Proteomes" id="UP000320496">
    <property type="component" value="Chromosome"/>
</dbReference>
<keyword evidence="4" id="KW-1185">Reference proteome</keyword>
<dbReference type="KEGG" id="mri:Mal4_06710"/>
<dbReference type="PANTHER" id="PTHR48439:SF1">
    <property type="entry name" value="HEMIMETHYLATED DNA-BINDING DOMAIN-CONTAINING PROTEIN"/>
    <property type="match status" value="1"/>
</dbReference>
<dbReference type="InterPro" id="IPR036623">
    <property type="entry name" value="Hemimethylated_DNA-bd_sf"/>
</dbReference>
<sequence length="119" mass="14113">MIDINQQFPELEPARREPVYDPGDVIVHRRYGYRGVVVAVDPYCQADPGWYLSNKTQPDRNQPWYHVLVHDASHTTYVAEENLLPDDSSLPVRHPWLRRYFSDYDGHHYVRNDTPFMLE</sequence>
<name>A0A517Z1R3_9PLAN</name>
<evidence type="ECO:0000256" key="1">
    <source>
        <dbReference type="NCBIfam" id="TIGR02097"/>
    </source>
</evidence>
<dbReference type="NCBIfam" id="TIGR02097">
    <property type="entry name" value="yccV"/>
    <property type="match status" value="1"/>
</dbReference>
<dbReference type="EMBL" id="CP036275">
    <property type="protein sequence ID" value="QDU36385.1"/>
    <property type="molecule type" value="Genomic_DNA"/>
</dbReference>
<feature type="domain" description="Hemimethylated DNA-binding" evidence="2">
    <location>
        <begin position="17"/>
        <end position="112"/>
    </location>
</feature>
<keyword evidence="3" id="KW-0346">Stress response</keyword>
<accession>A0A517Z1R3</accession>
<dbReference type="AlphaFoldDB" id="A0A517Z1R3"/>
<dbReference type="Gene3D" id="2.30.30.390">
    <property type="entry name" value="Hemimethylated DNA-binding domain"/>
    <property type="match status" value="1"/>
</dbReference>
<proteinExistence type="predicted"/>
<dbReference type="PANTHER" id="PTHR48439">
    <property type="entry name" value="HEMIMETHYLATED DNA-BINDING DOMAIN-CONTAINING PROTEIN"/>
    <property type="match status" value="1"/>
</dbReference>
<dbReference type="InterPro" id="IPR011722">
    <property type="entry name" value="Hemimethylated_DNA-bd_dom"/>
</dbReference>